<keyword evidence="3 10" id="KW-0255">Endonuclease</keyword>
<keyword evidence="4 10" id="KW-0378">Hydrolase</keyword>
<dbReference type="RefSeq" id="WP_146683788.1">
    <property type="nucleotide sequence ID" value="NZ_CP019646.1"/>
</dbReference>
<dbReference type="HAMAP" id="MF_01470">
    <property type="entry name" value="Cas1"/>
    <property type="match status" value="1"/>
</dbReference>
<dbReference type="InterPro" id="IPR002729">
    <property type="entry name" value="CRISPR-assoc_Cas1"/>
</dbReference>
<dbReference type="NCBIfam" id="TIGR04329">
    <property type="entry name" value="cas1_PREFRAN"/>
    <property type="match status" value="1"/>
</dbReference>
<dbReference type="AlphaFoldDB" id="A0A1Q2MG00"/>
<dbReference type="GO" id="GO:0003677">
    <property type="term" value="F:DNA binding"/>
    <property type="evidence" value="ECO:0007669"/>
    <property type="project" value="UniProtKB-KW"/>
</dbReference>
<comment type="subunit">
    <text evidence="9 10">Homodimer, forms a heterotetramer with a Cas2 homodimer.</text>
</comment>
<dbReference type="GO" id="GO:0043571">
    <property type="term" value="P:maintenance of CRISPR repeat elements"/>
    <property type="evidence" value="ECO:0007669"/>
    <property type="project" value="UniProtKB-UniRule"/>
</dbReference>
<keyword evidence="2 10" id="KW-0479">Metal-binding</keyword>
<evidence type="ECO:0000313" key="12">
    <source>
        <dbReference type="Proteomes" id="UP000188181"/>
    </source>
</evidence>
<keyword evidence="8 10" id="KW-0464">Manganese</keyword>
<organism evidence="11 12">
    <name type="scientific">Limihaloglobus sulfuriphilus</name>
    <dbReference type="NCBI Taxonomy" id="1851148"/>
    <lineage>
        <taxon>Bacteria</taxon>
        <taxon>Pseudomonadati</taxon>
        <taxon>Planctomycetota</taxon>
        <taxon>Phycisphaerae</taxon>
        <taxon>Sedimentisphaerales</taxon>
        <taxon>Sedimentisphaeraceae</taxon>
        <taxon>Limihaloglobus</taxon>
    </lineage>
</organism>
<feature type="binding site" evidence="10">
    <location>
        <position position="164"/>
    </location>
    <ligand>
        <name>Mn(2+)</name>
        <dbReference type="ChEBI" id="CHEBI:29035"/>
    </ligand>
</feature>
<evidence type="ECO:0000313" key="11">
    <source>
        <dbReference type="EMBL" id="AQQ71625.1"/>
    </source>
</evidence>
<comment type="function">
    <text evidence="10">CRISPR (clustered regularly interspaced short palindromic repeat), is an adaptive immune system that provides protection against mobile genetic elements (viruses, transposable elements and conjugative plasmids). CRISPR clusters contain spacers, sequences complementary to antecedent mobile elements, and target invading nucleic acids. CRISPR clusters are transcribed and processed into CRISPR RNA (crRNA). Acts as a dsDNA endonuclease. Involved in the integration of spacer DNA into the CRISPR cassette.</text>
</comment>
<evidence type="ECO:0000256" key="2">
    <source>
        <dbReference type="ARBA" id="ARBA00022723"/>
    </source>
</evidence>
<accession>A0A1Q2MG00</accession>
<dbReference type="OrthoDB" id="9803119at2"/>
<evidence type="ECO:0000256" key="3">
    <source>
        <dbReference type="ARBA" id="ARBA00022759"/>
    </source>
</evidence>
<name>A0A1Q2MG00_9BACT</name>
<feature type="binding site" evidence="10">
    <location>
        <position position="240"/>
    </location>
    <ligand>
        <name>Mn(2+)</name>
        <dbReference type="ChEBI" id="CHEBI:29035"/>
    </ligand>
</feature>
<keyword evidence="6 10" id="KW-0051">Antiviral defense</keyword>
<evidence type="ECO:0000256" key="9">
    <source>
        <dbReference type="ARBA" id="ARBA00038592"/>
    </source>
</evidence>
<dbReference type="EC" id="3.1.-.-" evidence="10"/>
<dbReference type="Pfam" id="PF01867">
    <property type="entry name" value="Cas_Cas1"/>
    <property type="match status" value="1"/>
</dbReference>
<dbReference type="PANTHER" id="PTHR34353:SF2">
    <property type="entry name" value="CRISPR-ASSOCIATED ENDONUCLEASE CAS1 1"/>
    <property type="match status" value="1"/>
</dbReference>
<evidence type="ECO:0000256" key="5">
    <source>
        <dbReference type="ARBA" id="ARBA00022842"/>
    </source>
</evidence>
<keyword evidence="5 10" id="KW-0460">Magnesium</keyword>
<dbReference type="GO" id="GO:0016787">
    <property type="term" value="F:hydrolase activity"/>
    <property type="evidence" value="ECO:0007669"/>
    <property type="project" value="UniProtKB-KW"/>
</dbReference>
<keyword evidence="7 10" id="KW-0238">DNA-binding</keyword>
<feature type="binding site" evidence="10">
    <location>
        <position position="225"/>
    </location>
    <ligand>
        <name>Mn(2+)</name>
        <dbReference type="ChEBI" id="CHEBI:29035"/>
    </ligand>
</feature>
<dbReference type="PANTHER" id="PTHR34353">
    <property type="entry name" value="CRISPR-ASSOCIATED ENDONUCLEASE CAS1 1"/>
    <property type="match status" value="1"/>
</dbReference>
<dbReference type="EMBL" id="CP019646">
    <property type="protein sequence ID" value="AQQ71625.1"/>
    <property type="molecule type" value="Genomic_DNA"/>
</dbReference>
<proteinExistence type="inferred from homology"/>
<keyword evidence="1 10" id="KW-0540">Nuclease</keyword>
<dbReference type="InterPro" id="IPR027617">
    <property type="entry name" value="Cas1_PREFRAN"/>
</dbReference>
<keyword evidence="12" id="KW-1185">Reference proteome</keyword>
<evidence type="ECO:0000256" key="8">
    <source>
        <dbReference type="ARBA" id="ARBA00023211"/>
    </source>
</evidence>
<dbReference type="Proteomes" id="UP000188181">
    <property type="component" value="Chromosome"/>
</dbReference>
<dbReference type="GO" id="GO:0051607">
    <property type="term" value="P:defense response to virus"/>
    <property type="evidence" value="ECO:0007669"/>
    <property type="project" value="UniProtKB-UniRule"/>
</dbReference>
<protein>
    <recommendedName>
        <fullName evidence="10">CRISPR-associated endonuclease Cas1</fullName>
        <ecNumber evidence="10">3.1.-.-</ecNumber>
    </recommendedName>
</protein>
<dbReference type="GO" id="GO:0004520">
    <property type="term" value="F:DNA endonuclease activity"/>
    <property type="evidence" value="ECO:0007669"/>
    <property type="project" value="InterPro"/>
</dbReference>
<evidence type="ECO:0000256" key="10">
    <source>
        <dbReference type="HAMAP-Rule" id="MF_01470"/>
    </source>
</evidence>
<dbReference type="InterPro" id="IPR050646">
    <property type="entry name" value="Cas1"/>
</dbReference>
<dbReference type="InterPro" id="IPR042206">
    <property type="entry name" value="CRISPR-assoc_Cas1_C"/>
</dbReference>
<dbReference type="NCBIfam" id="TIGR00287">
    <property type="entry name" value="cas1"/>
    <property type="match status" value="1"/>
</dbReference>
<dbReference type="KEGG" id="pbas:SMSP2_02002"/>
<comment type="cofactor">
    <cofactor evidence="10">
        <name>Mg(2+)</name>
        <dbReference type="ChEBI" id="CHEBI:18420"/>
    </cofactor>
    <cofactor evidence="10">
        <name>Mn(2+)</name>
        <dbReference type="ChEBI" id="CHEBI:29035"/>
    </cofactor>
</comment>
<dbReference type="STRING" id="1851148.SMSP2_02002"/>
<evidence type="ECO:0000256" key="6">
    <source>
        <dbReference type="ARBA" id="ARBA00023118"/>
    </source>
</evidence>
<dbReference type="Gene3D" id="1.20.120.920">
    <property type="entry name" value="CRISPR-associated endonuclease Cas1, C-terminal domain"/>
    <property type="match status" value="1"/>
</dbReference>
<dbReference type="CDD" id="cd09634">
    <property type="entry name" value="Cas1_I-II-III"/>
    <property type="match status" value="1"/>
</dbReference>
<evidence type="ECO:0000256" key="4">
    <source>
        <dbReference type="ARBA" id="ARBA00022801"/>
    </source>
</evidence>
<evidence type="ECO:0000256" key="1">
    <source>
        <dbReference type="ARBA" id="ARBA00022722"/>
    </source>
</evidence>
<comment type="similarity">
    <text evidence="10">Belongs to the CRISPR-associated endonuclease Cas1 family.</text>
</comment>
<evidence type="ECO:0000256" key="7">
    <source>
        <dbReference type="ARBA" id="ARBA00023125"/>
    </source>
</evidence>
<reference evidence="12" key="1">
    <citation type="submission" date="2017-02" db="EMBL/GenBank/DDBJ databases">
        <title>Comparative genomics and description of representatives of a novel lineage of planctomycetes thriving in anoxic sediments.</title>
        <authorList>
            <person name="Spring S."/>
            <person name="Bunk B."/>
            <person name="Sproer C."/>
        </authorList>
    </citation>
    <scope>NUCLEOTIDE SEQUENCE [LARGE SCALE GENOMIC DNA]</scope>
    <source>
        <strain evidence="12">SM-Chi-D1</strain>
    </source>
</reference>
<gene>
    <name evidence="10 11" type="primary">cas1</name>
    <name evidence="11" type="ORF">SMSP2_02002</name>
</gene>
<sequence>MLTAPDFKQKQIVFAMLSRGERLSFKNDNVIVKDSEGRIKHQSTCYRLFALFVAGHASITTGLLQRAEKFGFSIVLMTHGLRVYGLWANESKGNVILRRKQYNHENLNIAAHIVKNKITNQIAALKKIRPREVKRLEAAEKLMDYLASIEDCKKIDLQSLLGTEGIASRIYFQTLFDEMNWKARRPRVKHDTTNCLLDIGYTYLFNIVEALLSIYGFDLYCGVYHREFYQRKSLVCDLVEPMRPLIDLRIRKAHRLGQIRISDFYVKQGRHNLFGKNAGPYTSLILKELINHKQEMFIYIQSYYRAFMRNKPANEFPVFTI</sequence>
<dbReference type="GO" id="GO:0046872">
    <property type="term" value="F:metal ion binding"/>
    <property type="evidence" value="ECO:0007669"/>
    <property type="project" value="UniProtKB-UniRule"/>
</dbReference>